<dbReference type="RefSeq" id="WP_061833136.1">
    <property type="nucleotide sequence ID" value="NZ_LUKE01000001.1"/>
</dbReference>
<evidence type="ECO:0000256" key="3">
    <source>
        <dbReference type="ARBA" id="ARBA00022989"/>
    </source>
</evidence>
<dbReference type="PANTHER" id="PTHR36917:SF1">
    <property type="entry name" value="INNER MEMBRANE-SPANNING PROTEIN YCIB"/>
    <property type="match status" value="1"/>
</dbReference>
<proteinExistence type="predicted"/>
<dbReference type="InterPro" id="IPR006008">
    <property type="entry name" value="YciB"/>
</dbReference>
<sequence length="186" mass="20749">MNSKALGFFFGGLLPVIAFTVIEEYYGVMAGLLAGMVFGCGEIIFELYKYKKIQRITLIGNGLLIGLGVISLISSEGIWFKLQPAIMEGIFAIVLWGSWALKKPLLVYLAEQQGHQFPLIIKEKMSGFTFRIGVFFAIHAALATWAAFSWSTRDWALLKGVGLTVSFVLYLVIEGFILRRSIRKID</sequence>
<feature type="transmembrane region" description="Helical" evidence="5">
    <location>
        <begin position="86"/>
        <end position="109"/>
    </location>
</feature>
<comment type="caution">
    <text evidence="6">The sequence shown here is derived from an EMBL/GenBank/DDBJ whole genome shotgun (WGS) entry which is preliminary data.</text>
</comment>
<dbReference type="EMBL" id="LUKE01000001">
    <property type="protein sequence ID" value="KYG65592.1"/>
    <property type="molecule type" value="Genomic_DNA"/>
</dbReference>
<organism evidence="6 7">
    <name type="scientific">Bdellovibrio bacteriovorus</name>
    <dbReference type="NCBI Taxonomy" id="959"/>
    <lineage>
        <taxon>Bacteria</taxon>
        <taxon>Pseudomonadati</taxon>
        <taxon>Bdellovibrionota</taxon>
        <taxon>Bdellovibrionia</taxon>
        <taxon>Bdellovibrionales</taxon>
        <taxon>Pseudobdellovibrionaceae</taxon>
        <taxon>Bdellovibrio</taxon>
    </lineage>
</organism>
<feature type="transmembrane region" description="Helical" evidence="5">
    <location>
        <begin position="60"/>
        <end position="80"/>
    </location>
</feature>
<dbReference type="PANTHER" id="PTHR36917">
    <property type="entry name" value="INTRACELLULAR SEPTATION PROTEIN A-RELATED"/>
    <property type="match status" value="1"/>
</dbReference>
<accession>A0A150WMA5</accession>
<dbReference type="AlphaFoldDB" id="A0A150WMA5"/>
<feature type="transmembrane region" description="Helical" evidence="5">
    <location>
        <begin position="156"/>
        <end position="178"/>
    </location>
</feature>
<keyword evidence="7" id="KW-1185">Reference proteome</keyword>
<feature type="transmembrane region" description="Helical" evidence="5">
    <location>
        <begin position="130"/>
        <end position="150"/>
    </location>
</feature>
<keyword evidence="1" id="KW-1003">Cell membrane</keyword>
<protein>
    <submittedName>
        <fullName evidence="6">Intracellular septation protein</fullName>
    </submittedName>
</protein>
<evidence type="ECO:0000313" key="7">
    <source>
        <dbReference type="Proteomes" id="UP000075320"/>
    </source>
</evidence>
<evidence type="ECO:0000256" key="1">
    <source>
        <dbReference type="ARBA" id="ARBA00022475"/>
    </source>
</evidence>
<dbReference type="Proteomes" id="UP000075320">
    <property type="component" value="Unassembled WGS sequence"/>
</dbReference>
<name>A0A150WMA5_BDEBC</name>
<keyword evidence="3 5" id="KW-1133">Transmembrane helix</keyword>
<feature type="transmembrane region" description="Helical" evidence="5">
    <location>
        <begin position="28"/>
        <end position="48"/>
    </location>
</feature>
<keyword evidence="4 5" id="KW-0472">Membrane</keyword>
<dbReference type="GO" id="GO:0005886">
    <property type="term" value="C:plasma membrane"/>
    <property type="evidence" value="ECO:0007669"/>
    <property type="project" value="TreeGrafter"/>
</dbReference>
<evidence type="ECO:0000313" key="6">
    <source>
        <dbReference type="EMBL" id="KYG65592.1"/>
    </source>
</evidence>
<keyword evidence="2 5" id="KW-0812">Transmembrane</keyword>
<dbReference type="Pfam" id="PF04279">
    <property type="entry name" value="IspA"/>
    <property type="match status" value="1"/>
</dbReference>
<evidence type="ECO:0000256" key="2">
    <source>
        <dbReference type="ARBA" id="ARBA00022692"/>
    </source>
</evidence>
<evidence type="ECO:0000256" key="5">
    <source>
        <dbReference type="SAM" id="Phobius"/>
    </source>
</evidence>
<gene>
    <name evidence="6" type="ORF">AZI86_00495</name>
</gene>
<reference evidence="6 7" key="1">
    <citation type="submission" date="2016-03" db="EMBL/GenBank/DDBJ databases">
        <authorList>
            <person name="Ploux O."/>
        </authorList>
    </citation>
    <scope>NUCLEOTIDE SEQUENCE [LARGE SCALE GENOMIC DNA]</scope>
    <source>
        <strain evidence="6 7">R0</strain>
    </source>
</reference>
<evidence type="ECO:0000256" key="4">
    <source>
        <dbReference type="ARBA" id="ARBA00023136"/>
    </source>
</evidence>
<dbReference type="OrthoDB" id="5293154at2"/>